<evidence type="ECO:0000256" key="5">
    <source>
        <dbReference type="SAM" id="MobiDB-lite"/>
    </source>
</evidence>
<evidence type="ECO:0000256" key="2">
    <source>
        <dbReference type="ARBA" id="ARBA00010616"/>
    </source>
</evidence>
<dbReference type="Proteomes" id="UP000216454">
    <property type="component" value="Unassembled WGS sequence"/>
</dbReference>
<accession>A0A261F1F5</accession>
<dbReference type="GO" id="GO:0019941">
    <property type="term" value="P:modification-dependent protein catabolic process"/>
    <property type="evidence" value="ECO:0007669"/>
    <property type="project" value="InterPro"/>
</dbReference>
<proteinExistence type="inferred from homology"/>
<sequence>MPQEHKPVQQTNVQGAQTQQEQSLAVEQGQVNPAAQYADVAEGLDSVLDDIESVLENNAEDYVNHFVQKGGE</sequence>
<dbReference type="GO" id="GO:0010498">
    <property type="term" value="P:proteasomal protein catabolic process"/>
    <property type="evidence" value="ECO:0007669"/>
    <property type="project" value="InterPro"/>
</dbReference>
<evidence type="ECO:0000256" key="4">
    <source>
        <dbReference type="ARBA" id="ARBA00032321"/>
    </source>
</evidence>
<evidence type="ECO:0000313" key="6">
    <source>
        <dbReference type="EMBL" id="OZG52905.1"/>
    </source>
</evidence>
<dbReference type="UniPathway" id="UPA00997"/>
<reference evidence="6 7" key="1">
    <citation type="journal article" date="2017" name="BMC Genomics">
        <title>Comparative genomic and phylogenomic analyses of the Bifidobacteriaceae family.</title>
        <authorList>
            <person name="Lugli G.A."/>
            <person name="Milani C."/>
            <person name="Turroni F."/>
            <person name="Duranti S."/>
            <person name="Mancabelli L."/>
            <person name="Mangifesta M."/>
            <person name="Ferrario C."/>
            <person name="Modesto M."/>
            <person name="Mattarelli P."/>
            <person name="Jiri K."/>
            <person name="van Sinderen D."/>
            <person name="Ventura M."/>
        </authorList>
    </citation>
    <scope>NUCLEOTIDE SEQUENCE [LARGE SCALE GENOMIC DNA]</scope>
    <source>
        <strain evidence="6 7">DSM 24744</strain>
    </source>
</reference>
<dbReference type="GO" id="GO:0070490">
    <property type="term" value="P:protein pupylation"/>
    <property type="evidence" value="ECO:0007669"/>
    <property type="project" value="InterPro"/>
</dbReference>
<organism evidence="6 7">
    <name type="scientific">Pseudoscardovia suis</name>
    <dbReference type="NCBI Taxonomy" id="987063"/>
    <lineage>
        <taxon>Bacteria</taxon>
        <taxon>Bacillati</taxon>
        <taxon>Actinomycetota</taxon>
        <taxon>Actinomycetes</taxon>
        <taxon>Bifidobacteriales</taxon>
        <taxon>Bifidobacteriaceae</taxon>
        <taxon>Pseudoscardovia</taxon>
    </lineage>
</organism>
<keyword evidence="7" id="KW-1185">Reference proteome</keyword>
<evidence type="ECO:0000256" key="3">
    <source>
        <dbReference type="ARBA" id="ARBA00016748"/>
    </source>
</evidence>
<dbReference type="NCBIfam" id="TIGR03687">
    <property type="entry name" value="pupylate_cterm"/>
    <property type="match status" value="1"/>
</dbReference>
<dbReference type="AlphaFoldDB" id="A0A261F1F5"/>
<dbReference type="EMBL" id="MWWQ01000005">
    <property type="protein sequence ID" value="OZG52905.1"/>
    <property type="molecule type" value="Genomic_DNA"/>
</dbReference>
<dbReference type="GO" id="GO:0070628">
    <property type="term" value="F:proteasome binding"/>
    <property type="evidence" value="ECO:0007669"/>
    <property type="project" value="InterPro"/>
</dbReference>
<dbReference type="GO" id="GO:0031386">
    <property type="term" value="F:protein tag activity"/>
    <property type="evidence" value="ECO:0007669"/>
    <property type="project" value="InterPro"/>
</dbReference>
<comment type="caution">
    <text evidence="6">The sequence shown here is derived from an EMBL/GenBank/DDBJ whole genome shotgun (WGS) entry which is preliminary data.</text>
</comment>
<gene>
    <name evidence="6" type="ORF">PSSU_0523</name>
</gene>
<dbReference type="OrthoDB" id="3254977at2"/>
<name>A0A261F1F5_9BIFI</name>
<protein>
    <recommendedName>
        <fullName evidence="3">Prokaryotic ubiquitin-like protein Pup</fullName>
    </recommendedName>
    <alternativeName>
        <fullName evidence="4">Bacterial ubiquitin-like modifier</fullName>
    </alternativeName>
</protein>
<comment type="similarity">
    <text evidence="2">Belongs to the prokaryotic ubiquitin-like protein family.</text>
</comment>
<dbReference type="RefSeq" id="WP_094690825.1">
    <property type="nucleotide sequence ID" value="NZ_MWWQ01000005.1"/>
</dbReference>
<feature type="region of interest" description="Disordered" evidence="5">
    <location>
        <begin position="1"/>
        <end position="30"/>
    </location>
</feature>
<dbReference type="InterPro" id="IPR008515">
    <property type="entry name" value="Ubiquitin-like_Pup"/>
</dbReference>
<feature type="compositionally biased region" description="Low complexity" evidence="5">
    <location>
        <begin position="8"/>
        <end position="22"/>
    </location>
</feature>
<evidence type="ECO:0000313" key="7">
    <source>
        <dbReference type="Proteomes" id="UP000216454"/>
    </source>
</evidence>
<comment type="pathway">
    <text evidence="1">Protein degradation; proteasomal Pup-dependent pathway.</text>
</comment>
<dbReference type="Pfam" id="PF05639">
    <property type="entry name" value="Pup"/>
    <property type="match status" value="1"/>
</dbReference>
<evidence type="ECO:0000256" key="1">
    <source>
        <dbReference type="ARBA" id="ARBA00004707"/>
    </source>
</evidence>